<evidence type="ECO:0000259" key="1">
    <source>
        <dbReference type="SMART" id="SM01321"/>
    </source>
</evidence>
<comment type="caution">
    <text evidence="2">The sequence shown here is derived from an EMBL/GenBank/DDBJ whole genome shotgun (WGS) entry which is preliminary data.</text>
</comment>
<dbReference type="Proteomes" id="UP000318711">
    <property type="component" value="Unassembled WGS sequence"/>
</dbReference>
<dbReference type="SUPFAM" id="SSF143422">
    <property type="entry name" value="Transposase IS200-like"/>
    <property type="match status" value="1"/>
</dbReference>
<organism evidence="2 3">
    <name type="scientific">Candidatus Berkelbacteria bacterium Licking1014_2</name>
    <dbReference type="NCBI Taxonomy" id="2017146"/>
    <lineage>
        <taxon>Bacteria</taxon>
        <taxon>Candidatus Berkelbacteria</taxon>
    </lineage>
</organism>
<dbReference type="GO" id="GO:0003677">
    <property type="term" value="F:DNA binding"/>
    <property type="evidence" value="ECO:0007669"/>
    <property type="project" value="InterPro"/>
</dbReference>
<protein>
    <recommendedName>
        <fullName evidence="1">Transposase IS200-like domain-containing protein</fullName>
    </recommendedName>
</protein>
<dbReference type="SMART" id="SM01321">
    <property type="entry name" value="Y1_Tnp"/>
    <property type="match status" value="1"/>
</dbReference>
<dbReference type="InterPro" id="IPR002686">
    <property type="entry name" value="Transposase_17"/>
</dbReference>
<evidence type="ECO:0000313" key="3">
    <source>
        <dbReference type="Proteomes" id="UP000318711"/>
    </source>
</evidence>
<dbReference type="Gene3D" id="3.30.70.1290">
    <property type="entry name" value="Transposase IS200-like"/>
    <property type="match status" value="1"/>
</dbReference>
<sequence>MERKVKLVTGEIYHVFNRSIADFTIFNYKEEFKRIKNLLQYYQIDGISPRFSQFINLDKIKTDGFDFCFKSVAEDRSKIIQIIAYCLMPTHLHLILKQLVENGISIFMGDVLNSYTKYFNTKHKRKGPLWESKFKNVLVDDDEQLLHLTRYIHLNPATAFLVNRPQEWEFSSYTEYLGKNDKYNNNICQFEEFFDIKPDSYKEFVEDRIAYQREIEKIKHLLIDN</sequence>
<dbReference type="PANTHER" id="PTHR34322:SF2">
    <property type="entry name" value="TRANSPOSASE IS200-LIKE DOMAIN-CONTAINING PROTEIN"/>
    <property type="match status" value="1"/>
</dbReference>
<dbReference type="AlphaFoldDB" id="A0A554LX07"/>
<dbReference type="GO" id="GO:0006313">
    <property type="term" value="P:DNA transposition"/>
    <property type="evidence" value="ECO:0007669"/>
    <property type="project" value="InterPro"/>
</dbReference>
<dbReference type="EMBL" id="VMGL01000004">
    <property type="protein sequence ID" value="TSC97400.1"/>
    <property type="molecule type" value="Genomic_DNA"/>
</dbReference>
<dbReference type="InterPro" id="IPR036515">
    <property type="entry name" value="Transposase_17_sf"/>
</dbReference>
<proteinExistence type="predicted"/>
<reference evidence="2 3" key="1">
    <citation type="submission" date="2017-07" db="EMBL/GenBank/DDBJ databases">
        <title>Mechanisms for carbon and nitrogen cycling indicate functional differentiation within the Candidate Phyla Radiation.</title>
        <authorList>
            <person name="Danczak R.E."/>
            <person name="Johnston M.D."/>
            <person name="Kenah C."/>
            <person name="Slattery M."/>
            <person name="Wrighton K.C."/>
            <person name="Wilkins M.J."/>
        </authorList>
    </citation>
    <scope>NUCLEOTIDE SEQUENCE [LARGE SCALE GENOMIC DNA]</scope>
    <source>
        <strain evidence="2">Licking1014_2</strain>
    </source>
</reference>
<dbReference type="PANTHER" id="PTHR34322">
    <property type="entry name" value="TRANSPOSASE, Y1_TNP DOMAIN-CONTAINING"/>
    <property type="match status" value="1"/>
</dbReference>
<name>A0A554LX07_9BACT</name>
<dbReference type="GO" id="GO:0004803">
    <property type="term" value="F:transposase activity"/>
    <property type="evidence" value="ECO:0007669"/>
    <property type="project" value="InterPro"/>
</dbReference>
<gene>
    <name evidence="2" type="ORF">CEN88_48</name>
</gene>
<evidence type="ECO:0000313" key="2">
    <source>
        <dbReference type="EMBL" id="TSC97400.1"/>
    </source>
</evidence>
<accession>A0A554LX07</accession>
<dbReference type="Pfam" id="PF01797">
    <property type="entry name" value="Y1_Tnp"/>
    <property type="match status" value="1"/>
</dbReference>
<feature type="domain" description="Transposase IS200-like" evidence="1">
    <location>
        <begin position="8"/>
        <end position="155"/>
    </location>
</feature>